<dbReference type="EMBL" id="FMSV02000505">
    <property type="protein sequence ID" value="SEH06809.1"/>
    <property type="molecule type" value="Genomic_DNA"/>
</dbReference>
<protein>
    <recommendedName>
        <fullName evidence="2">DUF4384 domain-containing protein</fullName>
    </recommendedName>
</protein>
<dbReference type="InterPro" id="IPR025493">
    <property type="entry name" value="DUF4384"/>
</dbReference>
<evidence type="ECO:0000256" key="1">
    <source>
        <dbReference type="SAM" id="SignalP"/>
    </source>
</evidence>
<dbReference type="AlphaFoldDB" id="A0A1H6FBW7"/>
<dbReference type="RefSeq" id="WP_103920539.1">
    <property type="nucleotide sequence ID" value="NZ_FMSV02000505.1"/>
</dbReference>
<gene>
    <name evidence="3" type="ORF">MBHS_02675</name>
</gene>
<evidence type="ECO:0000259" key="2">
    <source>
        <dbReference type="Pfam" id="PF14326"/>
    </source>
</evidence>
<reference evidence="3 4" key="1">
    <citation type="submission" date="2016-10" db="EMBL/GenBank/DDBJ databases">
        <authorList>
            <person name="de Groot N.N."/>
        </authorList>
    </citation>
    <scope>NUCLEOTIDE SEQUENCE [LARGE SCALE GENOMIC DNA]</scope>
    <source>
        <strain evidence="3">MBHS1</strain>
    </source>
</reference>
<evidence type="ECO:0000313" key="3">
    <source>
        <dbReference type="EMBL" id="SEH06809.1"/>
    </source>
</evidence>
<keyword evidence="1" id="KW-0732">Signal</keyword>
<proteinExistence type="predicted"/>
<dbReference type="OrthoDB" id="5501692at2"/>
<name>A0A1H6FBW7_9GAMM</name>
<keyword evidence="4" id="KW-1185">Reference proteome</keyword>
<dbReference type="Pfam" id="PF14326">
    <property type="entry name" value="DUF4384"/>
    <property type="match status" value="1"/>
</dbReference>
<dbReference type="Proteomes" id="UP000236724">
    <property type="component" value="Unassembled WGS sequence"/>
</dbReference>
<evidence type="ECO:0000313" key="4">
    <source>
        <dbReference type="Proteomes" id="UP000236724"/>
    </source>
</evidence>
<organism evidence="3 4">
    <name type="scientific">Candidatus Venteria ishoeyi</name>
    <dbReference type="NCBI Taxonomy" id="1899563"/>
    <lineage>
        <taxon>Bacteria</taxon>
        <taxon>Pseudomonadati</taxon>
        <taxon>Pseudomonadota</taxon>
        <taxon>Gammaproteobacteria</taxon>
        <taxon>Thiotrichales</taxon>
        <taxon>Thiotrichaceae</taxon>
        <taxon>Venteria</taxon>
    </lineage>
</organism>
<sequence>MFKPIVFITLLLSASFSAQASSRIGKGVIVCPDDPQICIGVNPVALLDTQTVSGISKAQQPVTDMDIRYHYSDASGNGKADKLDNGKTLHSGDKFTIEISAHEDLYVYLYHFDSHKQLNELVTLSGQSNHLKAGDKRTLPAKNKHFRLDDKTGTETLHTIVSKKPLSNLESLYHKKVLGEAQIQRVSKGVTVGTDSVKKLEPIAESIVEKADAGRVISCLKADHCRESFIIYHR</sequence>
<feature type="chain" id="PRO_5014828740" description="DUF4384 domain-containing protein" evidence="1">
    <location>
        <begin position="21"/>
        <end position="234"/>
    </location>
</feature>
<feature type="signal peptide" evidence="1">
    <location>
        <begin position="1"/>
        <end position="20"/>
    </location>
</feature>
<feature type="domain" description="DUF4384" evidence="2">
    <location>
        <begin position="89"/>
        <end position="165"/>
    </location>
</feature>
<accession>A0A1H6FBW7</accession>